<keyword evidence="2" id="KW-1185">Reference proteome</keyword>
<name>W7XE13_TETTS</name>
<dbReference type="Proteomes" id="UP000009168">
    <property type="component" value="Unassembled WGS sequence"/>
</dbReference>
<evidence type="ECO:0000313" key="1">
    <source>
        <dbReference type="EMBL" id="EWS71094.1"/>
    </source>
</evidence>
<dbReference type="AlphaFoldDB" id="W7XE13"/>
<dbReference type="RefSeq" id="XP_012656393.1">
    <property type="nucleotide sequence ID" value="XM_012800939.1"/>
</dbReference>
<dbReference type="GeneID" id="24440012"/>
<proteinExistence type="predicted"/>
<dbReference type="KEGG" id="tet:TTHERM_000647418"/>
<reference evidence="2" key="1">
    <citation type="journal article" date="2006" name="PLoS Biol.">
        <title>Macronuclear genome sequence of the ciliate Tetrahymena thermophila, a model eukaryote.</title>
        <authorList>
            <person name="Eisen J.A."/>
            <person name="Coyne R.S."/>
            <person name="Wu M."/>
            <person name="Wu D."/>
            <person name="Thiagarajan M."/>
            <person name="Wortman J.R."/>
            <person name="Badger J.H."/>
            <person name="Ren Q."/>
            <person name="Amedeo P."/>
            <person name="Jones K.M."/>
            <person name="Tallon L.J."/>
            <person name="Delcher A.L."/>
            <person name="Salzberg S.L."/>
            <person name="Silva J.C."/>
            <person name="Haas B.J."/>
            <person name="Majoros W.H."/>
            <person name="Farzad M."/>
            <person name="Carlton J.M."/>
            <person name="Smith R.K. Jr."/>
            <person name="Garg J."/>
            <person name="Pearlman R.E."/>
            <person name="Karrer K.M."/>
            <person name="Sun L."/>
            <person name="Manning G."/>
            <person name="Elde N.C."/>
            <person name="Turkewitz A.P."/>
            <person name="Asai D.J."/>
            <person name="Wilkes D.E."/>
            <person name="Wang Y."/>
            <person name="Cai H."/>
            <person name="Collins K."/>
            <person name="Stewart B.A."/>
            <person name="Lee S.R."/>
            <person name="Wilamowska K."/>
            <person name="Weinberg Z."/>
            <person name="Ruzzo W.L."/>
            <person name="Wloga D."/>
            <person name="Gaertig J."/>
            <person name="Frankel J."/>
            <person name="Tsao C.-C."/>
            <person name="Gorovsky M.A."/>
            <person name="Keeling P.J."/>
            <person name="Waller R.F."/>
            <person name="Patron N.J."/>
            <person name="Cherry J.M."/>
            <person name="Stover N.A."/>
            <person name="Krieger C.J."/>
            <person name="del Toro C."/>
            <person name="Ryder H.F."/>
            <person name="Williamson S.C."/>
            <person name="Barbeau R.A."/>
            <person name="Hamilton E.P."/>
            <person name="Orias E."/>
        </authorList>
    </citation>
    <scope>NUCLEOTIDE SEQUENCE [LARGE SCALE GENOMIC DNA]</scope>
    <source>
        <strain evidence="2">SB210</strain>
    </source>
</reference>
<dbReference type="InParanoid" id="W7XE13"/>
<accession>W7XE13</accession>
<sequence length="100" mass="11622">MKDFLFQIQNLLQDFSSNLDKARGKIIIIKKKFKVVISLKKSKSIILSFLSLITTNSKSYFISLSLKSSTISYCLILIQKTARFLRENDVKPNRSIRQNY</sequence>
<protein>
    <submittedName>
        <fullName evidence="1">Uncharacterized protein</fullName>
    </submittedName>
</protein>
<gene>
    <name evidence="1" type="ORF">TTHERM_000647418</name>
</gene>
<organism evidence="1 2">
    <name type="scientific">Tetrahymena thermophila (strain SB210)</name>
    <dbReference type="NCBI Taxonomy" id="312017"/>
    <lineage>
        <taxon>Eukaryota</taxon>
        <taxon>Sar</taxon>
        <taxon>Alveolata</taxon>
        <taxon>Ciliophora</taxon>
        <taxon>Intramacronucleata</taxon>
        <taxon>Oligohymenophorea</taxon>
        <taxon>Hymenostomatida</taxon>
        <taxon>Tetrahymenina</taxon>
        <taxon>Tetrahymenidae</taxon>
        <taxon>Tetrahymena</taxon>
    </lineage>
</organism>
<dbReference type="EMBL" id="GG662245">
    <property type="protein sequence ID" value="EWS71094.1"/>
    <property type="molecule type" value="Genomic_DNA"/>
</dbReference>
<evidence type="ECO:0000313" key="2">
    <source>
        <dbReference type="Proteomes" id="UP000009168"/>
    </source>
</evidence>